<dbReference type="Proteomes" id="UP001239111">
    <property type="component" value="Chromosome 2"/>
</dbReference>
<dbReference type="EMBL" id="CM056742">
    <property type="protein sequence ID" value="KAJ8679421.1"/>
    <property type="molecule type" value="Genomic_DNA"/>
</dbReference>
<evidence type="ECO:0000313" key="1">
    <source>
        <dbReference type="EMBL" id="KAJ8679421.1"/>
    </source>
</evidence>
<sequence>MENSSRFPAKSCSVKLIDEHFLAQELSELASQTSNIHIIQTDLKDTSRYPEIFKEVQNAVGDAGLNVLFNNAGISTKYARLPLVKEEQLTENYLINTVVPILLAKTFLPLLKQASATSPEKNGMSVDKAAIINMSSTLGSIGNNDTGGFYPYRCSKAALNAATKSMSMDLKNDKILVISLHPGWVKTDMGGPNAPTDVDTCIKDILKTLASLTEKHNGAFLQQDGTTLPW</sequence>
<keyword evidence="2" id="KW-1185">Reference proteome</keyword>
<evidence type="ECO:0000313" key="2">
    <source>
        <dbReference type="Proteomes" id="UP001239111"/>
    </source>
</evidence>
<proteinExistence type="predicted"/>
<reference evidence="1" key="1">
    <citation type="submission" date="2023-04" db="EMBL/GenBank/DDBJ databases">
        <title>A chromosome-level genome assembly of the parasitoid wasp Eretmocerus hayati.</title>
        <authorList>
            <person name="Zhong Y."/>
            <person name="Liu S."/>
            <person name="Liu Y."/>
        </authorList>
    </citation>
    <scope>NUCLEOTIDE SEQUENCE</scope>
    <source>
        <strain evidence="1">ZJU_SS_LIU_2023</strain>
    </source>
</reference>
<name>A0ACC2P987_9HYME</name>
<gene>
    <name evidence="1" type="ORF">QAD02_015208</name>
</gene>
<protein>
    <submittedName>
        <fullName evidence="1">Uncharacterized protein</fullName>
    </submittedName>
</protein>
<accession>A0ACC2P987</accession>
<organism evidence="1 2">
    <name type="scientific">Eretmocerus hayati</name>
    <dbReference type="NCBI Taxonomy" id="131215"/>
    <lineage>
        <taxon>Eukaryota</taxon>
        <taxon>Metazoa</taxon>
        <taxon>Ecdysozoa</taxon>
        <taxon>Arthropoda</taxon>
        <taxon>Hexapoda</taxon>
        <taxon>Insecta</taxon>
        <taxon>Pterygota</taxon>
        <taxon>Neoptera</taxon>
        <taxon>Endopterygota</taxon>
        <taxon>Hymenoptera</taxon>
        <taxon>Apocrita</taxon>
        <taxon>Proctotrupomorpha</taxon>
        <taxon>Chalcidoidea</taxon>
        <taxon>Aphelinidae</taxon>
        <taxon>Aphelininae</taxon>
        <taxon>Eretmocerus</taxon>
    </lineage>
</organism>
<comment type="caution">
    <text evidence="1">The sequence shown here is derived from an EMBL/GenBank/DDBJ whole genome shotgun (WGS) entry which is preliminary data.</text>
</comment>